<dbReference type="Pfam" id="PF02542">
    <property type="entry name" value="YgbB"/>
    <property type="match status" value="1"/>
</dbReference>
<accession>A0A7Z0K9V7</accession>
<dbReference type="UniPathway" id="UPA00056">
    <property type="reaction ID" value="UER00095"/>
</dbReference>
<dbReference type="InterPro" id="IPR020555">
    <property type="entry name" value="MECDP_synthase_CS"/>
</dbReference>
<dbReference type="Gene3D" id="3.30.1330.50">
    <property type="entry name" value="2-C-methyl-D-erythritol 2,4-cyclodiphosphate synthase"/>
    <property type="match status" value="1"/>
</dbReference>
<dbReference type="GO" id="GO:0046872">
    <property type="term" value="F:metal ion binding"/>
    <property type="evidence" value="ECO:0007669"/>
    <property type="project" value="UniProtKB-KW"/>
</dbReference>
<proteinExistence type="inferred from homology"/>
<dbReference type="GO" id="GO:0016114">
    <property type="term" value="P:terpenoid biosynthetic process"/>
    <property type="evidence" value="ECO:0007669"/>
    <property type="project" value="InterPro"/>
</dbReference>
<gene>
    <name evidence="11" type="primary">ispF</name>
    <name evidence="15" type="ORF">HNR09_001071</name>
</gene>
<evidence type="ECO:0000256" key="10">
    <source>
        <dbReference type="ARBA" id="ARBA00023268"/>
    </source>
</evidence>
<dbReference type="Pfam" id="PF01128">
    <property type="entry name" value="IspD"/>
    <property type="match status" value="1"/>
</dbReference>
<feature type="binding site" evidence="11">
    <location>
        <position position="321"/>
    </location>
    <ligand>
        <name>a divalent metal cation</name>
        <dbReference type="ChEBI" id="CHEBI:60240"/>
    </ligand>
</feature>
<comment type="caution">
    <text evidence="15">The sequence shown here is derived from an EMBL/GenBank/DDBJ whole genome shotgun (WGS) entry which is preliminary data.</text>
</comment>
<feature type="binding site" evidence="11">
    <location>
        <begin position="448"/>
        <end position="451"/>
    </location>
    <ligand>
        <name>4-CDP-2-C-methyl-D-erythritol 2-phosphate</name>
        <dbReference type="ChEBI" id="CHEBI:57919"/>
    </ligand>
</feature>
<feature type="site" description="Transition state stabilizer" evidence="11">
    <location>
        <position position="449"/>
    </location>
</feature>
<comment type="catalytic activity">
    <reaction evidence="1 11 12">
        <text>4-CDP-2-C-methyl-D-erythritol 2-phosphate = 2-C-methyl-D-erythritol 2,4-cyclic diphosphate + CMP</text>
        <dbReference type="Rhea" id="RHEA:23864"/>
        <dbReference type="ChEBI" id="CHEBI:57919"/>
        <dbReference type="ChEBI" id="CHEBI:58483"/>
        <dbReference type="ChEBI" id="CHEBI:60377"/>
        <dbReference type="EC" id="4.6.1.12"/>
    </reaction>
</comment>
<dbReference type="InterPro" id="IPR029044">
    <property type="entry name" value="Nucleotide-diphossugar_trans"/>
</dbReference>
<evidence type="ECO:0000256" key="6">
    <source>
        <dbReference type="ARBA" id="ARBA00022695"/>
    </source>
</evidence>
<feature type="domain" description="2-C-methyl-D-erythritol 2,4-cyclodiphosphate synthase" evidence="14">
    <location>
        <begin position="313"/>
        <end position="470"/>
    </location>
</feature>
<name>A0A7Z0K9V7_9MICC</name>
<dbReference type="InterPro" id="IPR003526">
    <property type="entry name" value="MECDP_synthase"/>
</dbReference>
<dbReference type="CDD" id="cd00554">
    <property type="entry name" value="MECDP_synthase"/>
    <property type="match status" value="1"/>
</dbReference>
<dbReference type="InterPro" id="IPR036571">
    <property type="entry name" value="MECDP_synthase_sf"/>
</dbReference>
<evidence type="ECO:0000256" key="12">
    <source>
        <dbReference type="RuleBase" id="RU004395"/>
    </source>
</evidence>
<feature type="binding site" evidence="11">
    <location>
        <position position="356"/>
    </location>
    <ligand>
        <name>a divalent metal cation</name>
        <dbReference type="ChEBI" id="CHEBI:60240"/>
    </ligand>
</feature>
<feature type="region of interest" description="Disordered" evidence="13">
    <location>
        <begin position="1"/>
        <end position="20"/>
    </location>
</feature>
<evidence type="ECO:0000256" key="4">
    <source>
        <dbReference type="ARBA" id="ARBA00012579"/>
    </source>
</evidence>
<feature type="binding site" evidence="11">
    <location>
        <position position="319"/>
    </location>
    <ligand>
        <name>a divalent metal cation</name>
        <dbReference type="ChEBI" id="CHEBI:60240"/>
    </ligand>
</feature>
<evidence type="ECO:0000259" key="14">
    <source>
        <dbReference type="Pfam" id="PF02542"/>
    </source>
</evidence>
<dbReference type="InterPro" id="IPR034683">
    <property type="entry name" value="IspD/TarI"/>
</dbReference>
<comment type="similarity">
    <text evidence="3 11 12">Belongs to the IspF family.</text>
</comment>
<dbReference type="InterPro" id="IPR050088">
    <property type="entry name" value="IspD/TarI_cytidylyltransf_bact"/>
</dbReference>
<dbReference type="GO" id="GO:0008685">
    <property type="term" value="F:2-C-methyl-D-erythritol 2,4-cyclodiphosphate synthase activity"/>
    <property type="evidence" value="ECO:0007669"/>
    <property type="project" value="UniProtKB-UniRule"/>
</dbReference>
<evidence type="ECO:0000256" key="8">
    <source>
        <dbReference type="ARBA" id="ARBA00023229"/>
    </source>
</evidence>
<dbReference type="RefSeq" id="WP_343047457.1">
    <property type="nucleotide sequence ID" value="NZ_JBHXCR010000008.1"/>
</dbReference>
<evidence type="ECO:0000256" key="2">
    <source>
        <dbReference type="ARBA" id="ARBA00004709"/>
    </source>
</evidence>
<keyword evidence="6 15" id="KW-0548">Nucleotidyltransferase</keyword>
<evidence type="ECO:0000256" key="11">
    <source>
        <dbReference type="HAMAP-Rule" id="MF_00107"/>
    </source>
</evidence>
<keyword evidence="8 11" id="KW-0414">Isoprene biosynthesis</keyword>
<dbReference type="EMBL" id="JACCFY010000001">
    <property type="protein sequence ID" value="NYJ77660.1"/>
    <property type="molecule type" value="Genomic_DNA"/>
</dbReference>
<evidence type="ECO:0000256" key="7">
    <source>
        <dbReference type="ARBA" id="ARBA00022723"/>
    </source>
</evidence>
<dbReference type="HAMAP" id="MF_00107">
    <property type="entry name" value="IspF"/>
    <property type="match status" value="1"/>
</dbReference>
<dbReference type="PROSITE" id="PS01295">
    <property type="entry name" value="ISPD"/>
    <property type="match status" value="1"/>
</dbReference>
<comment type="pathway">
    <text evidence="2 11">Isoprenoid biosynthesis; isopentenyl diphosphate biosynthesis via DXP pathway; isopentenyl diphosphate from 1-deoxy-D-xylulose 5-phosphate: step 4/6.</text>
</comment>
<feature type="binding site" evidence="11">
    <location>
        <begin position="348"/>
        <end position="349"/>
    </location>
    <ligand>
        <name>4-CDP-2-C-methyl-D-erythritol 2-phosphate</name>
        <dbReference type="ChEBI" id="CHEBI:57919"/>
    </ligand>
</feature>
<evidence type="ECO:0000256" key="9">
    <source>
        <dbReference type="ARBA" id="ARBA00023239"/>
    </source>
</evidence>
<dbReference type="GO" id="GO:0019288">
    <property type="term" value="P:isopentenyl diphosphate biosynthetic process, methylerythritol 4-phosphate pathway"/>
    <property type="evidence" value="ECO:0007669"/>
    <property type="project" value="UniProtKB-UniRule"/>
</dbReference>
<comment type="caution">
    <text evidence="11">Lacks conserved residue(s) required for the propagation of feature annotation.</text>
</comment>
<dbReference type="Proteomes" id="UP000535437">
    <property type="component" value="Unassembled WGS sequence"/>
</dbReference>
<dbReference type="EC" id="4.6.1.12" evidence="4 11"/>
<keyword evidence="5 15" id="KW-0808">Transferase</keyword>
<evidence type="ECO:0000256" key="3">
    <source>
        <dbReference type="ARBA" id="ARBA00008480"/>
    </source>
</evidence>
<comment type="function">
    <text evidence="11">Involved in the biosynthesis of isopentenyl diphosphate (IPP) and dimethylallyl diphosphate (DMAPP), two major building blocks of isoprenoid compounds. Catalyzes the conversion of 4-diphosphocytidyl-2-C-methyl-D-erythritol 2-phosphate (CDP-ME2P) to 2-C-methyl-D-erythritol 2,4-cyclodiphosphate (ME-CPP) with a corresponding release of cytidine 5-monophosphate (CMP).</text>
</comment>
<comment type="subunit">
    <text evidence="11">Homotrimer.</text>
</comment>
<keyword evidence="9 11" id="KW-0456">Lyase</keyword>
<protein>
    <recommendedName>
        <fullName evidence="4 11">2-C-methyl-D-erythritol 2,4-cyclodiphosphate synthase</fullName>
        <shortName evidence="11">MECDP-synthase</shortName>
        <shortName evidence="11">MECPP-synthase</shortName>
        <shortName evidence="11">MECPS</shortName>
        <ecNumber evidence="4 11">4.6.1.12</ecNumber>
    </recommendedName>
</protein>
<dbReference type="NCBIfam" id="TIGR00151">
    <property type="entry name" value="ispF"/>
    <property type="match status" value="1"/>
</dbReference>
<feature type="binding site" evidence="11">
    <location>
        <begin position="370"/>
        <end position="372"/>
    </location>
    <ligand>
        <name>4-CDP-2-C-methyl-D-erythritol 2-phosphate</name>
        <dbReference type="ChEBI" id="CHEBI:57919"/>
    </ligand>
</feature>
<dbReference type="SUPFAM" id="SSF69765">
    <property type="entry name" value="IpsF-like"/>
    <property type="match status" value="1"/>
</dbReference>
<evidence type="ECO:0000256" key="1">
    <source>
        <dbReference type="ARBA" id="ARBA00000200"/>
    </source>
</evidence>
<keyword evidence="10" id="KW-0511">Multifunctional enzyme</keyword>
<sequence>MNHQVGPQVAPAETKRPDAEQHRALVVVAAGSGQRLGQGMPKALVDLGGRPLLAHALEAMSPQAAPGLELELLVLVLPGEPEAREKLAALGADHARRTGVEVVVCEGGSSRPVSVARGMDAVTDHARRHGWDAERLTVLVHDAARPLTPGDVAHRVARQVEAGSEAVVPALPVTDTIKRVLPVEETESRAAGVELQAEQVRETVPRAELRAVQTPQGFTLAFLQRAFAHLGDIADAEAEALTDEAMIAEALGVDVVVVPGDARALKITTPADLLAAEALVAEASGAAHDDLAPVSAPAPAETGPGVPMVLTPRVGIGHDVHAVAPASEPREMWLAGLHWPGEQGLTGHSDGDAVAHAACDALFSAAGVGDLGVHFGADTLGTDRPELEGASGARLLQEAARIVRDAGFEIGSISVQFVAKRPKFGPRRVEAQRVLTEAAGAPVALSATTSDGLGFTGRGEGVLATATAVLIPRHEGARTLTAQVG</sequence>
<organism evidence="15 16">
    <name type="scientific">Nesterenkonia xinjiangensis</name>
    <dbReference type="NCBI Taxonomy" id="225327"/>
    <lineage>
        <taxon>Bacteria</taxon>
        <taxon>Bacillati</taxon>
        <taxon>Actinomycetota</taxon>
        <taxon>Actinomycetes</taxon>
        <taxon>Micrococcales</taxon>
        <taxon>Micrococcaceae</taxon>
        <taxon>Nesterenkonia</taxon>
    </lineage>
</organism>
<dbReference type="Gene3D" id="3.90.550.10">
    <property type="entry name" value="Spore Coat Polysaccharide Biosynthesis Protein SpsA, Chain A"/>
    <property type="match status" value="1"/>
</dbReference>
<dbReference type="PANTHER" id="PTHR32125:SF4">
    <property type="entry name" value="2-C-METHYL-D-ERYTHRITOL 4-PHOSPHATE CYTIDYLYLTRANSFERASE, CHLOROPLASTIC"/>
    <property type="match status" value="1"/>
</dbReference>
<evidence type="ECO:0000313" key="16">
    <source>
        <dbReference type="Proteomes" id="UP000535437"/>
    </source>
</evidence>
<dbReference type="PROSITE" id="PS01350">
    <property type="entry name" value="ISPF"/>
    <property type="match status" value="1"/>
</dbReference>
<keyword evidence="7 11" id="KW-0479">Metal-binding</keyword>
<evidence type="ECO:0000256" key="5">
    <source>
        <dbReference type="ARBA" id="ARBA00022679"/>
    </source>
</evidence>
<dbReference type="InterPro" id="IPR018294">
    <property type="entry name" value="ISPD_synthase_CS"/>
</dbReference>
<dbReference type="SUPFAM" id="SSF53448">
    <property type="entry name" value="Nucleotide-diphospho-sugar transferases"/>
    <property type="match status" value="1"/>
</dbReference>
<evidence type="ECO:0000256" key="13">
    <source>
        <dbReference type="SAM" id="MobiDB-lite"/>
    </source>
</evidence>
<reference evidence="15 16" key="1">
    <citation type="submission" date="2020-07" db="EMBL/GenBank/DDBJ databases">
        <title>Sequencing the genomes of 1000 actinobacteria strains.</title>
        <authorList>
            <person name="Klenk H.-P."/>
        </authorList>
    </citation>
    <scope>NUCLEOTIDE SEQUENCE [LARGE SCALE GENOMIC DNA]</scope>
    <source>
        <strain evidence="15 16">DSM 15475</strain>
    </source>
</reference>
<feature type="binding site" evidence="11">
    <location>
        <position position="458"/>
    </location>
    <ligand>
        <name>4-CDP-2-C-methyl-D-erythritol 2-phosphate</name>
        <dbReference type="ChEBI" id="CHEBI:57919"/>
    </ligand>
</feature>
<dbReference type="FunFam" id="3.30.1330.50:FF:000003">
    <property type="entry name" value="2-C-methyl-D-erythritol 2,4-cyclodiphosphate synthase"/>
    <property type="match status" value="1"/>
</dbReference>
<dbReference type="GO" id="GO:0050518">
    <property type="term" value="F:2-C-methyl-D-erythritol 4-phosphate cytidylyltransferase activity"/>
    <property type="evidence" value="ECO:0007669"/>
    <property type="project" value="TreeGrafter"/>
</dbReference>
<keyword evidence="16" id="KW-1185">Reference proteome</keyword>
<feature type="binding site" evidence="11">
    <location>
        <position position="455"/>
    </location>
    <ligand>
        <name>4-CDP-2-C-methyl-D-erythritol 2-phosphate</name>
        <dbReference type="ChEBI" id="CHEBI:57919"/>
    </ligand>
</feature>
<dbReference type="PANTHER" id="PTHR32125">
    <property type="entry name" value="2-C-METHYL-D-ERYTHRITOL 4-PHOSPHATE CYTIDYLYLTRANSFERASE, CHLOROPLASTIC"/>
    <property type="match status" value="1"/>
</dbReference>
<comment type="cofactor">
    <cofactor evidence="11">
        <name>a divalent metal cation</name>
        <dbReference type="ChEBI" id="CHEBI:60240"/>
    </cofactor>
    <text evidence="11">Binds 1 divalent metal cation per subunit.</text>
</comment>
<dbReference type="AlphaFoldDB" id="A0A7Z0K9V7"/>
<evidence type="ECO:0000313" key="15">
    <source>
        <dbReference type="EMBL" id="NYJ77660.1"/>
    </source>
</evidence>
<feature type="site" description="Transition state stabilizer" evidence="11">
    <location>
        <position position="348"/>
    </location>
</feature>
<feature type="binding site" evidence="11">
    <location>
        <begin position="319"/>
        <end position="321"/>
    </location>
    <ligand>
        <name>4-CDP-2-C-methyl-D-erythritol 2-phosphate</name>
        <dbReference type="ChEBI" id="CHEBI:57919"/>
    </ligand>
</feature>